<dbReference type="PANTHER" id="PTHR48125:SF12">
    <property type="entry name" value="AT HOOK TRANSCRIPTION FACTOR FAMILY-RELATED"/>
    <property type="match status" value="1"/>
</dbReference>
<feature type="compositionally biased region" description="Low complexity" evidence="5">
    <location>
        <begin position="855"/>
        <end position="865"/>
    </location>
</feature>
<feature type="region of interest" description="Disordered" evidence="5">
    <location>
        <begin position="699"/>
        <end position="751"/>
    </location>
</feature>
<dbReference type="PROSITE" id="PS01359">
    <property type="entry name" value="ZF_PHD_1"/>
    <property type="match status" value="1"/>
</dbReference>
<evidence type="ECO:0000256" key="3">
    <source>
        <dbReference type="ARBA" id="ARBA00022833"/>
    </source>
</evidence>
<sequence>MTHDPVVVAGNNAPLPDNAHAVADNSGHGNVPTARSLGGGGGAAGVSVVAAPPTPLGAIASVPTAALVVAQQHAQQQQAMKAMQQQRQTTRRTQVATLVQQMQLPTPNVPSSTNFNALPPASAGLSWSAENVLALASGSAATILAPSDENSVRNHASMRRAMVEEVLPNDRETVESFCAHPTNLNAETHVALWCALRFRRKRMMRCTPQRIDVMTDQRLLSMYRELFDIVGGMTGTGGDPADEPRIRRVAWSPPRLTPVGEDEAPPVCSCLLAVLSEEGDVIVFESPKTDSPIARATNFQPIIDVTHALADALEAGDEIWPRHPNSVGWESVGGARKDVDDHDTIVRRYTSCVDLQSDGEAEYRQNLPRRGRPKIMPPAPPLPEDADLLLPQPPLPPAPPMPVKNKAGRRRKTPKLEPNAEAEDGAQLPPPPPPERKRGVGRPKKSESAAALPAPPPPPERKRGVGRPKKSESAAALPAPPPPPERKRGVGRPKKSESAAALPAPPPPPEQKRGVGRPKKSESAAAPPPPPAPQAHLPPSPPAEPESSSSESGESDTETYAPIDVKKPKVSNSVSKACKVPRDWPDPSKAKGLKFKSGKKLRSPRTAFLFISEQVHQSFAFWRSHIPDKDLEKYVQGQHMRGTDVELVQLVHYLVIQHYAELAAKAKVDPDDLMKDARQRLRNRFTGFFAKLTGLGGSAGAGAGAVTQADEDGKPKRTTRSSMRTSQGQAAAGPSGSFVMTKHTPRRSTRSSLELGKAMEVEGEKNAIVAVKTTPRRSTHASRVQEEEEEEEEEDPNDDQCAICNLGGDLVCCEKCPKSYHFECLSAPREEVEAADPWYCPACCEEESKLAKAGKGAAQKGQQADAIDDSGDEDDAYKADGEGNGDGDSDVDDGDYQGGEAGGLALQSVKGKAQLTPAKRAASTSGAAKETLQTKRDRRQSRPNVKWFAGEEDSQGDDGAEDYALHSRFEESNAIGKRRKAMSKALMMAHGLKNGDGPWYRVPAATYLARRSAIFCTGFSWSSALSNAGGSRRVAYLATCFANGAVSFVRFSTQDKASSPRWSGYWHGSASSVERTPAVAVAFHPHRRDGHEHVVLLARRDDAVDAFAFSFDPDEALPSSMPAAPKHSVSARLALSRIEPCAPVFRVRAARDVPKGVVDNVIAAPHNVHAPSLCVWALTRSDGHVDVFAHDVRLSGGVASKALDMDRGARLVTDCVFLPPRATEGKDGVAHELFAVTEDGGARLVAFDARSASDGDDVQIANERALPVPFSFPTVTGTTHIAGVALCPSGSGLVAAALVGRDAHRKPFEADGDDNVEDGGAETQIERRFVGKASLLLAPMVPSSEEEWRARLRSFVESHGDEDDAVPVYWDLIAAFRSVASLGNMHMARSALAAELARLEGGLLGESSSSTPDGGAFGDARRNGQAAFVLRRCLGPEIGCGLADGAAATAWMNKTAELEKALVKSSTEMDEDDGDFECLCCNRVGSGTDVATCAVCGIRMRVRGAWRLLMTANTC</sequence>
<feature type="region of interest" description="Disordered" evidence="5">
    <location>
        <begin position="855"/>
        <end position="960"/>
    </location>
</feature>
<evidence type="ECO:0000313" key="7">
    <source>
        <dbReference type="EMBL" id="GHP05031.1"/>
    </source>
</evidence>
<feature type="compositionally biased region" description="Polar residues" evidence="5">
    <location>
        <begin position="720"/>
        <end position="729"/>
    </location>
</feature>
<dbReference type="EMBL" id="BNJQ01000009">
    <property type="protein sequence ID" value="GHP05031.1"/>
    <property type="molecule type" value="Genomic_DNA"/>
</dbReference>
<dbReference type="Proteomes" id="UP000660262">
    <property type="component" value="Unassembled WGS sequence"/>
</dbReference>
<feature type="domain" description="PHD-type" evidence="6">
    <location>
        <begin position="798"/>
        <end position="846"/>
    </location>
</feature>
<reference evidence="7" key="1">
    <citation type="submission" date="2020-10" db="EMBL/GenBank/DDBJ databases">
        <title>Unveiling of a novel bifunctional photoreceptor, Dualchrome1, isolated from a cosmopolitan green alga.</title>
        <authorList>
            <person name="Suzuki S."/>
            <person name="Kawachi M."/>
        </authorList>
    </citation>
    <scope>NUCLEOTIDE SEQUENCE</scope>
    <source>
        <strain evidence="7">NIES 2893</strain>
    </source>
</reference>
<comment type="caution">
    <text evidence="7">The sequence shown here is derived from an EMBL/GenBank/DDBJ whole genome shotgun (WGS) entry which is preliminary data.</text>
</comment>
<feature type="compositionally biased region" description="Basic and acidic residues" evidence="5">
    <location>
        <begin position="580"/>
        <end position="589"/>
    </location>
</feature>
<evidence type="ECO:0000256" key="4">
    <source>
        <dbReference type="PROSITE-ProRule" id="PRU00146"/>
    </source>
</evidence>
<feature type="region of interest" description="Disordered" evidence="5">
    <location>
        <begin position="360"/>
        <end position="597"/>
    </location>
</feature>
<dbReference type="SMART" id="SM00384">
    <property type="entry name" value="AT_hook"/>
    <property type="match status" value="4"/>
</dbReference>
<protein>
    <recommendedName>
        <fullName evidence="6">PHD-type domain-containing protein</fullName>
    </recommendedName>
</protein>
<dbReference type="PROSITE" id="PS50016">
    <property type="entry name" value="ZF_PHD_2"/>
    <property type="match status" value="1"/>
</dbReference>
<feature type="region of interest" description="Disordered" evidence="5">
    <location>
        <begin position="772"/>
        <end position="799"/>
    </location>
</feature>
<accession>A0A830HHB6</accession>
<keyword evidence="1" id="KW-0479">Metal-binding</keyword>
<evidence type="ECO:0000313" key="8">
    <source>
        <dbReference type="Proteomes" id="UP000660262"/>
    </source>
</evidence>
<feature type="compositionally biased region" description="Acidic residues" evidence="5">
    <location>
        <begin position="950"/>
        <end position="960"/>
    </location>
</feature>
<dbReference type="InterPro" id="IPR001965">
    <property type="entry name" value="Znf_PHD"/>
</dbReference>
<dbReference type="GO" id="GO:0003677">
    <property type="term" value="F:DNA binding"/>
    <property type="evidence" value="ECO:0007669"/>
    <property type="project" value="InterPro"/>
</dbReference>
<keyword evidence="2 4" id="KW-0863">Zinc-finger</keyword>
<dbReference type="OrthoDB" id="1903104at2759"/>
<dbReference type="InterPro" id="IPR013083">
    <property type="entry name" value="Znf_RING/FYVE/PHD"/>
</dbReference>
<name>A0A830HHB6_9CHLO</name>
<feature type="compositionally biased region" description="Pro residues" evidence="5">
    <location>
        <begin position="391"/>
        <end position="402"/>
    </location>
</feature>
<dbReference type="InterPro" id="IPR011011">
    <property type="entry name" value="Znf_FYVE_PHD"/>
</dbReference>
<organism evidence="7 8">
    <name type="scientific">Pycnococcus provasolii</name>
    <dbReference type="NCBI Taxonomy" id="41880"/>
    <lineage>
        <taxon>Eukaryota</taxon>
        <taxon>Viridiplantae</taxon>
        <taxon>Chlorophyta</taxon>
        <taxon>Pseudoscourfieldiophyceae</taxon>
        <taxon>Pseudoscourfieldiales</taxon>
        <taxon>Pycnococcaceae</taxon>
        <taxon>Pycnococcus</taxon>
    </lineage>
</organism>
<dbReference type="InterPro" id="IPR019786">
    <property type="entry name" value="Zinc_finger_PHD-type_CS"/>
</dbReference>
<dbReference type="InterPro" id="IPR019787">
    <property type="entry name" value="Znf_PHD-finger"/>
</dbReference>
<dbReference type="SMART" id="SM00249">
    <property type="entry name" value="PHD"/>
    <property type="match status" value="1"/>
</dbReference>
<feature type="compositionally biased region" description="Acidic residues" evidence="5">
    <location>
        <begin position="786"/>
        <end position="798"/>
    </location>
</feature>
<evidence type="ECO:0000256" key="5">
    <source>
        <dbReference type="SAM" id="MobiDB-lite"/>
    </source>
</evidence>
<evidence type="ECO:0000256" key="1">
    <source>
        <dbReference type="ARBA" id="ARBA00022723"/>
    </source>
</evidence>
<dbReference type="InterPro" id="IPR017956">
    <property type="entry name" value="AT_hook_DNA-bd_motif"/>
</dbReference>
<keyword evidence="3" id="KW-0862">Zinc</keyword>
<evidence type="ECO:0000256" key="2">
    <source>
        <dbReference type="ARBA" id="ARBA00022771"/>
    </source>
</evidence>
<dbReference type="GO" id="GO:0008270">
    <property type="term" value="F:zinc ion binding"/>
    <property type="evidence" value="ECO:0007669"/>
    <property type="project" value="UniProtKB-KW"/>
</dbReference>
<keyword evidence="8" id="KW-1185">Reference proteome</keyword>
<dbReference type="PRINTS" id="PR00929">
    <property type="entry name" value="ATHOOK"/>
</dbReference>
<dbReference type="Pfam" id="PF00628">
    <property type="entry name" value="PHD"/>
    <property type="match status" value="1"/>
</dbReference>
<dbReference type="PANTHER" id="PTHR48125">
    <property type="entry name" value="LP07818P1"/>
    <property type="match status" value="1"/>
</dbReference>
<feature type="compositionally biased region" description="Acidic residues" evidence="5">
    <location>
        <begin position="883"/>
        <end position="895"/>
    </location>
</feature>
<evidence type="ECO:0000259" key="6">
    <source>
        <dbReference type="PROSITE" id="PS50016"/>
    </source>
</evidence>
<feature type="compositionally biased region" description="Acidic residues" evidence="5">
    <location>
        <begin position="866"/>
        <end position="875"/>
    </location>
</feature>
<dbReference type="Gene3D" id="3.30.40.10">
    <property type="entry name" value="Zinc/RING finger domain, C3HC4 (zinc finger)"/>
    <property type="match status" value="1"/>
</dbReference>
<feature type="compositionally biased region" description="Pro residues" evidence="5">
    <location>
        <begin position="526"/>
        <end position="544"/>
    </location>
</feature>
<gene>
    <name evidence="7" type="ORF">PPROV_000378300</name>
</gene>
<dbReference type="SUPFAM" id="SSF57903">
    <property type="entry name" value="FYVE/PHD zinc finger"/>
    <property type="match status" value="1"/>
</dbReference>
<proteinExistence type="predicted"/>